<dbReference type="OrthoDB" id="5342924at2759"/>
<dbReference type="EMBL" id="KB020644">
    <property type="protein sequence ID" value="ELA33812.1"/>
    <property type="molecule type" value="Genomic_DNA"/>
</dbReference>
<protein>
    <submittedName>
        <fullName evidence="2">Uncharacterized protein</fullName>
    </submittedName>
</protein>
<evidence type="ECO:0000313" key="3">
    <source>
        <dbReference type="EMBL" id="KAF4481257.1"/>
    </source>
</evidence>
<reference evidence="2" key="1">
    <citation type="submission" date="2012-08" db="EMBL/GenBank/DDBJ databases">
        <title>Genome analysis of Colletotrichum orbiculare and Colletotrichum fructicola.</title>
        <authorList>
            <person name="Gan P.H.P."/>
            <person name="Ikeda K."/>
            <person name="Irieda H."/>
            <person name="Narusaka M."/>
            <person name="O'Connell R.J."/>
            <person name="Narusaka Y."/>
            <person name="Takano Y."/>
            <person name="Kubo Y."/>
            <person name="Shirasu K."/>
        </authorList>
    </citation>
    <scope>NUCLEOTIDE SEQUENCE</scope>
    <source>
        <strain evidence="2">Nara gc5</strain>
    </source>
</reference>
<evidence type="ECO:0000313" key="4">
    <source>
        <dbReference type="Proteomes" id="UP000011096"/>
    </source>
</evidence>
<organism evidence="2">
    <name type="scientific">Colletotrichum fructicola (strain Nara gc5)</name>
    <name type="common">Anthracnose fungus</name>
    <name type="synonym">Colletotrichum gloeosporioides (strain Nara gc5)</name>
    <dbReference type="NCBI Taxonomy" id="1213859"/>
    <lineage>
        <taxon>Eukaryota</taxon>
        <taxon>Fungi</taxon>
        <taxon>Dikarya</taxon>
        <taxon>Ascomycota</taxon>
        <taxon>Pezizomycotina</taxon>
        <taxon>Sordariomycetes</taxon>
        <taxon>Hypocreomycetidae</taxon>
        <taxon>Glomerellales</taxon>
        <taxon>Glomerellaceae</taxon>
        <taxon>Colletotrichum</taxon>
        <taxon>Colletotrichum gloeosporioides species complex</taxon>
    </lineage>
</organism>
<dbReference type="STRING" id="1213859.L2G5C9"/>
<keyword evidence="1" id="KW-0472">Membrane</keyword>
<dbReference type="AlphaFoldDB" id="L2G5C9"/>
<accession>L2G5C9</accession>
<dbReference type="Proteomes" id="UP000011096">
    <property type="component" value="Unassembled WGS sequence"/>
</dbReference>
<sequence length="785" mass="89446">MPLNPLSPDEDDVRKTEQRVLISSYSSLPSTPAVNEFTTEKPKPRVLLARGIWDNSWLIHFVAVAFTVAVVQFTFRECYWFDEDSWDSVWISHVAKQDVATNFLQFFAKVHEILIVASVSSMVMHACRRMLVGDGIPFGFLTGAYQISSAEWLFSKNYVWAAKKRHTDTNSRHYISTRKHVFMGLAALCFCIYCNTVGPSSAIVIIPELNWWEVKSSIHDSVGASYVKAGLDRVFPSGLTEVDPPFYCTSTTSRDRTWCPQSGYNELEMWAETFLHGGPSSPMDITQRNSGIRRQVSSSTMGRENKVKTAEDSMSLLAVASTPHSSLTELSGAFWSYVEAHKIAGVDKIRRPQLYPQEDVFSPLVQVQCNIFSYMETQDASRGEHMIKPYFDTSEMRNFTALALKEQDWYQTRMWPVPEEFWNYARDQESLAKANFTWVDAASLFPSERPSLASILELPMERESCRGSDSCSQDSLVIPCMMDARWAGVDISLDFNKDRVLQHNISDVSKAFEDEWDDSDIFEWPAIHSVSGRNIPISVEWANLLNKPMNDTYSGVNTTTVSFLFESSVERSNSRNINFEPPVFKQDMPYQEMVESVGRTVARVMAHSLVDGLSRVSYWRDFGLVRETYENGTFWAVDLVNVADSSRTDPYHQNITYFADWTMIHWKLRRYGYGFGFASKTIQFGVVVLLAHVAMVLVYALYILFFRLSKRGWSSGAWGGLDEILLLAITSRPTHMTRFSSTGIPSNRMFEARARVREKGDNGIELIVGDEIDDERKLLRGKKYL</sequence>
<dbReference type="InParanoid" id="L2G5C9"/>
<name>L2G5C9_COLFN</name>
<dbReference type="EMBL" id="ANPB02000006">
    <property type="protein sequence ID" value="KAF4481257.1"/>
    <property type="molecule type" value="Genomic_DNA"/>
</dbReference>
<evidence type="ECO:0000313" key="2">
    <source>
        <dbReference type="EMBL" id="ELA33812.1"/>
    </source>
</evidence>
<reference evidence="3 4" key="3">
    <citation type="submission" date="2020-04" db="EMBL/GenBank/DDBJ databases">
        <title>Genome sequencing and assembly of multiple isolates from the Colletotrichum gloeosporioides species complex.</title>
        <authorList>
            <person name="Gan P."/>
            <person name="Shirasu K."/>
        </authorList>
    </citation>
    <scope>NUCLEOTIDE SEQUENCE [LARGE SCALE GENOMIC DNA]</scope>
    <source>
        <strain evidence="3 4">Nara gc5</strain>
    </source>
</reference>
<keyword evidence="4" id="KW-1185">Reference proteome</keyword>
<dbReference type="HOGENOM" id="CLU_012879_1_1_1"/>
<gene>
    <name evidence="2" type="ORF">CGGC5_6297</name>
    <name evidence="3" type="ORF">CGGC5_v011550</name>
</gene>
<feature type="transmembrane region" description="Helical" evidence="1">
    <location>
        <begin position="684"/>
        <end position="705"/>
    </location>
</feature>
<keyword evidence="1" id="KW-1133">Transmembrane helix</keyword>
<proteinExistence type="predicted"/>
<reference evidence="3 4" key="2">
    <citation type="submission" date="2012-08" db="EMBL/GenBank/DDBJ databases">
        <authorList>
            <person name="Gan P.H.P."/>
            <person name="Ikeda K."/>
            <person name="Irieda H."/>
            <person name="Narusaka M."/>
            <person name="O'Connell R.J."/>
            <person name="Narusaka Y."/>
            <person name="Takano Y."/>
            <person name="Kubo Y."/>
            <person name="Shirasu K."/>
        </authorList>
    </citation>
    <scope>NUCLEOTIDE SEQUENCE [LARGE SCALE GENOMIC DNA]</scope>
    <source>
        <strain evidence="3 4">Nara gc5</strain>
    </source>
</reference>
<evidence type="ECO:0000256" key="1">
    <source>
        <dbReference type="SAM" id="Phobius"/>
    </source>
</evidence>
<keyword evidence="1" id="KW-0812">Transmembrane</keyword>